<dbReference type="Proteomes" id="UP000647241">
    <property type="component" value="Unassembled WGS sequence"/>
</dbReference>
<evidence type="ECO:0000313" key="2">
    <source>
        <dbReference type="Proteomes" id="UP000647241"/>
    </source>
</evidence>
<dbReference type="EMBL" id="BMGT01000003">
    <property type="protein sequence ID" value="GGG86080.1"/>
    <property type="molecule type" value="Genomic_DNA"/>
</dbReference>
<protein>
    <submittedName>
        <fullName evidence="1">Uncharacterized protein</fullName>
    </submittedName>
</protein>
<sequence>MRRVKIAGTTIIASMAATTKALRRGDLDPDAEEECMRSTFCADQPLRARGVCGEKDTQLRLAKTSGACLH</sequence>
<comment type="caution">
    <text evidence="1">The sequence shown here is derived from an EMBL/GenBank/DDBJ whole genome shotgun (WGS) entry which is preliminary data.</text>
</comment>
<proteinExistence type="predicted"/>
<dbReference type="AlphaFoldDB" id="A0A917M9I9"/>
<reference evidence="1" key="2">
    <citation type="submission" date="2020-09" db="EMBL/GenBank/DDBJ databases">
        <authorList>
            <person name="Sun Q."/>
            <person name="Zhou Y."/>
        </authorList>
    </citation>
    <scope>NUCLEOTIDE SEQUENCE</scope>
    <source>
        <strain evidence="1">CGMCC 1.12997</strain>
    </source>
</reference>
<accession>A0A917M9I9</accession>
<keyword evidence="2" id="KW-1185">Reference proteome</keyword>
<organism evidence="1 2">
    <name type="scientific">Edaphobacter dinghuensis</name>
    <dbReference type="NCBI Taxonomy" id="1560005"/>
    <lineage>
        <taxon>Bacteria</taxon>
        <taxon>Pseudomonadati</taxon>
        <taxon>Acidobacteriota</taxon>
        <taxon>Terriglobia</taxon>
        <taxon>Terriglobales</taxon>
        <taxon>Acidobacteriaceae</taxon>
        <taxon>Edaphobacter</taxon>
    </lineage>
</organism>
<gene>
    <name evidence="1" type="ORF">GCM10011585_32490</name>
</gene>
<reference evidence="1" key="1">
    <citation type="journal article" date="2014" name="Int. J. Syst. Evol. Microbiol.">
        <title>Complete genome sequence of Corynebacterium casei LMG S-19264T (=DSM 44701T), isolated from a smear-ripened cheese.</title>
        <authorList>
            <consortium name="US DOE Joint Genome Institute (JGI-PGF)"/>
            <person name="Walter F."/>
            <person name="Albersmeier A."/>
            <person name="Kalinowski J."/>
            <person name="Ruckert C."/>
        </authorList>
    </citation>
    <scope>NUCLEOTIDE SEQUENCE</scope>
    <source>
        <strain evidence="1">CGMCC 1.12997</strain>
    </source>
</reference>
<name>A0A917M9I9_9BACT</name>
<evidence type="ECO:0000313" key="1">
    <source>
        <dbReference type="EMBL" id="GGG86080.1"/>
    </source>
</evidence>